<evidence type="ECO:0000313" key="11">
    <source>
        <dbReference type="Proteomes" id="UP000324585"/>
    </source>
</evidence>
<comment type="similarity">
    <text evidence="2">Belongs to the ATPase g subunit family.</text>
</comment>
<dbReference type="Pfam" id="PF04718">
    <property type="entry name" value="ATP-synt_G"/>
    <property type="match status" value="1"/>
</dbReference>
<evidence type="ECO:0000256" key="3">
    <source>
        <dbReference type="ARBA" id="ARBA00022448"/>
    </source>
</evidence>
<keyword evidence="5" id="KW-0375">Hydrogen ion transport</keyword>
<name>A0A5J4YP15_PORPP</name>
<evidence type="ECO:0000256" key="8">
    <source>
        <dbReference type="ARBA" id="ARBA00023136"/>
    </source>
</evidence>
<protein>
    <submittedName>
        <fullName evidence="10">Uncharacterized protein</fullName>
    </submittedName>
</protein>
<accession>A0A5J4YP15</accession>
<evidence type="ECO:0000256" key="1">
    <source>
        <dbReference type="ARBA" id="ARBA00004325"/>
    </source>
</evidence>
<evidence type="ECO:0000256" key="9">
    <source>
        <dbReference type="ARBA" id="ARBA00023310"/>
    </source>
</evidence>
<dbReference type="GO" id="GO:0015078">
    <property type="term" value="F:proton transmembrane transporter activity"/>
    <property type="evidence" value="ECO:0007669"/>
    <property type="project" value="InterPro"/>
</dbReference>
<proteinExistence type="inferred from homology"/>
<gene>
    <name evidence="10" type="ORF">FVE85_9328</name>
</gene>
<keyword evidence="6" id="KW-0406">Ion transport</keyword>
<keyword evidence="9" id="KW-0066">ATP synthesis</keyword>
<dbReference type="GO" id="GO:0015986">
    <property type="term" value="P:proton motive force-driven ATP synthesis"/>
    <property type="evidence" value="ECO:0007669"/>
    <property type="project" value="InterPro"/>
</dbReference>
<keyword evidence="11" id="KW-1185">Reference proteome</keyword>
<dbReference type="AlphaFoldDB" id="A0A5J4YP15"/>
<dbReference type="EMBL" id="VRMN01000008">
    <property type="protein sequence ID" value="KAA8493056.1"/>
    <property type="molecule type" value="Genomic_DNA"/>
</dbReference>
<comment type="subcellular location">
    <subcellularLocation>
        <location evidence="1">Mitochondrion membrane</location>
    </subcellularLocation>
</comment>
<keyword evidence="3" id="KW-0813">Transport</keyword>
<keyword evidence="7" id="KW-0496">Mitochondrion</keyword>
<reference evidence="11" key="1">
    <citation type="journal article" date="2019" name="Nat. Commun.">
        <title>Expansion of phycobilisome linker gene families in mesophilic red algae.</title>
        <authorList>
            <person name="Lee J."/>
            <person name="Kim D."/>
            <person name="Bhattacharya D."/>
            <person name="Yoon H.S."/>
        </authorList>
    </citation>
    <scope>NUCLEOTIDE SEQUENCE [LARGE SCALE GENOMIC DNA]</scope>
    <source>
        <strain evidence="11">CCMP 1328</strain>
    </source>
</reference>
<dbReference type="InterPro" id="IPR006808">
    <property type="entry name" value="ATP_synth_F0_gsu_mt"/>
</dbReference>
<dbReference type="GO" id="GO:0045259">
    <property type="term" value="C:proton-transporting ATP synthase complex"/>
    <property type="evidence" value="ECO:0007669"/>
    <property type="project" value="UniProtKB-KW"/>
</dbReference>
<keyword evidence="4" id="KW-0138">CF(0)</keyword>
<evidence type="ECO:0000256" key="6">
    <source>
        <dbReference type="ARBA" id="ARBA00023065"/>
    </source>
</evidence>
<dbReference type="GO" id="GO:0031966">
    <property type="term" value="C:mitochondrial membrane"/>
    <property type="evidence" value="ECO:0007669"/>
    <property type="project" value="UniProtKB-SubCell"/>
</dbReference>
<keyword evidence="8" id="KW-0472">Membrane</keyword>
<evidence type="ECO:0000313" key="10">
    <source>
        <dbReference type="EMBL" id="KAA8493056.1"/>
    </source>
</evidence>
<evidence type="ECO:0000256" key="7">
    <source>
        <dbReference type="ARBA" id="ARBA00023128"/>
    </source>
</evidence>
<evidence type="ECO:0000256" key="2">
    <source>
        <dbReference type="ARBA" id="ARBA00005699"/>
    </source>
</evidence>
<evidence type="ECO:0000256" key="4">
    <source>
        <dbReference type="ARBA" id="ARBA00022547"/>
    </source>
</evidence>
<organism evidence="10 11">
    <name type="scientific">Porphyridium purpureum</name>
    <name type="common">Red alga</name>
    <name type="synonym">Porphyridium cruentum</name>
    <dbReference type="NCBI Taxonomy" id="35688"/>
    <lineage>
        <taxon>Eukaryota</taxon>
        <taxon>Rhodophyta</taxon>
        <taxon>Bangiophyceae</taxon>
        <taxon>Porphyridiales</taxon>
        <taxon>Porphyridiaceae</taxon>
        <taxon>Porphyridium</taxon>
    </lineage>
</organism>
<evidence type="ECO:0000256" key="5">
    <source>
        <dbReference type="ARBA" id="ARBA00022781"/>
    </source>
</evidence>
<sequence length="104" mass="11151">MAMRVANACKSAANHFLKGYVVKGTTPEALAETQELGKKLVATTMDAAPARVIAAKAEFNAMKEKVMKLDVSVEEAKVGLMGLLQVMGFFYLGKILGSGRMQDL</sequence>
<comment type="caution">
    <text evidence="10">The sequence shown here is derived from an EMBL/GenBank/DDBJ whole genome shotgun (WGS) entry which is preliminary data.</text>
</comment>
<dbReference type="Proteomes" id="UP000324585">
    <property type="component" value="Unassembled WGS sequence"/>
</dbReference>